<dbReference type="Pfam" id="PF00109">
    <property type="entry name" value="ketoacyl-synt"/>
    <property type="match status" value="1"/>
</dbReference>
<dbReference type="InterPro" id="IPR025110">
    <property type="entry name" value="AMP-bd_C"/>
</dbReference>
<dbReference type="InterPro" id="IPR020806">
    <property type="entry name" value="PKS_PP-bd"/>
</dbReference>
<dbReference type="SUPFAM" id="SSF52151">
    <property type="entry name" value="FabD/lysophospholipase-like"/>
    <property type="match status" value="1"/>
</dbReference>
<dbReference type="Gene3D" id="3.40.47.10">
    <property type="match status" value="1"/>
</dbReference>
<dbReference type="InterPro" id="IPR016039">
    <property type="entry name" value="Thiolase-like"/>
</dbReference>
<dbReference type="Pfam" id="PF16197">
    <property type="entry name" value="KAsynt_C_assoc"/>
    <property type="match status" value="1"/>
</dbReference>
<dbReference type="SMART" id="SM00825">
    <property type="entry name" value="PKS_KS"/>
    <property type="match status" value="1"/>
</dbReference>
<dbReference type="InterPro" id="IPR000873">
    <property type="entry name" value="AMP-dep_synth/lig_dom"/>
</dbReference>
<evidence type="ECO:0000256" key="2">
    <source>
        <dbReference type="ARBA" id="ARBA00022553"/>
    </source>
</evidence>
<dbReference type="SMART" id="SM00827">
    <property type="entry name" value="PKS_AT"/>
    <property type="match status" value="1"/>
</dbReference>
<keyword evidence="4" id="KW-0663">Pyridoxal phosphate</keyword>
<dbReference type="Gene3D" id="3.90.1150.10">
    <property type="entry name" value="Aspartate Aminotransferase, domain 1"/>
    <property type="match status" value="1"/>
</dbReference>
<dbReference type="InterPro" id="IPR010071">
    <property type="entry name" value="AA_adenyl_dom"/>
</dbReference>
<evidence type="ECO:0000256" key="4">
    <source>
        <dbReference type="ARBA" id="ARBA00022898"/>
    </source>
</evidence>
<dbReference type="InterPro" id="IPR014030">
    <property type="entry name" value="Ketoacyl_synth_N"/>
</dbReference>
<evidence type="ECO:0000256" key="5">
    <source>
        <dbReference type="SAM" id="MobiDB-lite"/>
    </source>
</evidence>
<gene>
    <name evidence="8" type="ORF">MM239_15645</name>
</gene>
<dbReference type="PROSITE" id="PS52004">
    <property type="entry name" value="KS3_2"/>
    <property type="match status" value="1"/>
</dbReference>
<name>A0ABS9V369_9BACT</name>
<keyword evidence="9" id="KW-1185">Reference proteome</keyword>
<dbReference type="InterPro" id="IPR001227">
    <property type="entry name" value="Ac_transferase_dom_sf"/>
</dbReference>
<feature type="domain" description="Carrier" evidence="6">
    <location>
        <begin position="515"/>
        <end position="590"/>
    </location>
</feature>
<dbReference type="InterPro" id="IPR020841">
    <property type="entry name" value="PKS_Beta-ketoAc_synthase_dom"/>
</dbReference>
<reference evidence="8" key="1">
    <citation type="submission" date="2022-03" db="EMBL/GenBank/DDBJ databases">
        <title>De novo assembled genomes of Belliella spp. (Cyclobacteriaceae) strains.</title>
        <authorList>
            <person name="Szabo A."/>
            <person name="Korponai K."/>
            <person name="Felfoldi T."/>
        </authorList>
    </citation>
    <scope>NUCLEOTIDE SEQUENCE</scope>
    <source>
        <strain evidence="8">DSM 111904</strain>
    </source>
</reference>
<protein>
    <submittedName>
        <fullName evidence="8">Amino acid adenylation domain-containing protein</fullName>
    </submittedName>
</protein>
<dbReference type="InterPro" id="IPR045851">
    <property type="entry name" value="AMP-bd_C_sf"/>
</dbReference>
<dbReference type="CDD" id="cd05930">
    <property type="entry name" value="A_NRPS"/>
    <property type="match status" value="1"/>
</dbReference>
<dbReference type="InterPro" id="IPR014043">
    <property type="entry name" value="Acyl_transferase_dom"/>
</dbReference>
<organism evidence="8 9">
    <name type="scientific">Belliella filtrata</name>
    <dbReference type="NCBI Taxonomy" id="2923435"/>
    <lineage>
        <taxon>Bacteria</taxon>
        <taxon>Pseudomonadati</taxon>
        <taxon>Bacteroidota</taxon>
        <taxon>Cytophagia</taxon>
        <taxon>Cytophagales</taxon>
        <taxon>Cyclobacteriaceae</taxon>
        <taxon>Belliella</taxon>
    </lineage>
</organism>
<dbReference type="InterPro" id="IPR006162">
    <property type="entry name" value="Ppantetheine_attach_site"/>
</dbReference>
<sequence length="2179" mass="242896">MKHIYNKVHSFFELQVAKTPESVAIVYKDELLTYGQLDIASDRLKDYILNFHAEEKVIGVSALKHLHTVTSILAVLKAGKAYVILDAEHPVERLKQVVEISEVKSCIGIEKEQEKFNDLGLDFIGVNQDEVGESVEVAEDQFQQMAILFTSGSTGVPKGVVLDHQGIFEMVAFQLEQTGYESKEQVLQFCYLGFDGAIKEILVTISSGRTLHFIDEINRLDSKFLIDYIQKNQINRVYFPFVSLQYFANEAIQSNTYPSSLVEIFTAGELLKITPQIRTFFKNMPNTRLKNFYGPTEASVFVTVHKLAEDPDTWDEIPHIGYAAADCRLYVLDENRKPCDTGRDGELYIMGNCLASGYKNREDLTAESFVSIPGLDPDFEIAYKTGDIVNKNEDGSFVFKGRVDDQVKVRGNRVELGEVEVNINKFPAVKQAAVKLDLDSAGQKMIVGYVQFDSKQASQVNDLKEFLRKSLPEYMVPDFILEMEEFPKTSSGKIDRKALPKPIQIRESILSPYVAPKTGIEVSICKIFAEILQFDIIGVEDNFFAFGGNSLKAQMLVSRLRNEAKVELPIIKLYQFPSVSLIIENVVSGIKNETLLKSGNSKKSKPDIKKEVAVIGIGGKFPKASDVHKLWEVLVNNEETIHFFEDWEVDASIDPNEVSKPNYVKARGLIDDVDHFDAKFFGLNKIVAEAMDPQQRIFIESAYELLESTGYRKKDADSQIGVFAGVSKNTYFQNNLIHFPERIEALGDFQVTSLNEKDFIASRTAYHLNLTGPAVSVYSACSSSLLAIVQAAESIRLGNCEVAIAGGASVKSPVFSGHLYEEGAAYSEDGHCKSFDHHARGTVFSDGVGLVLLKDMDAAIRDQDEILAVIKGVGVNNDGGDKGSFSAPSIEGQAMAIRAAMMDAEVQSDQVTFVEAHGTGTPLGDPIEIEGLKLAFGETKKKNYCAIGTIKSNIGHLNAAAGVSGFIKAVLSIHHRKMVPVHGFEKLNPNIDLENSPFYINNKVVSYSDHEKLIAGVSSFGVGGTNVHVVLSQPDVINTNLPNQSIEQSKLPFHLINWSAKTERSLKDYATKLINYTKSHPQHGIADIASTLQHFRPDYSLRKFVLAKDSEDLQRKLEQFINEKVLSTQAARDKDFAFLFTGQGAQYLQMGFSLYKHFDAYKEALDAGSLYIEKYFGFNILDLIFSEAFAAEATQKLRQTQFTQPAIFLTEYALGKLWISLGVEPLILCGHSIGEYCAAVFAGVMTFEEALDVVCRRGQLMSQLPEGAMLAVRASIDQIRNHINEDVSLAAVNTTMACVLSGDHKQIKELSLKLQAQGIQSRLLQTSHAFHSYMMQPILNEFEEVISKIELHRPKLPIVSTVTGQLLKDDEAMSANYWAKQIINPVLFSDALFTIDQEGSFDFLEIGPGNVLSSLVRQHSLKHRGKVFHSISPDQTESTELETFINTVGKLWEAGHAVDFKMLNKHITLSKDVPTYAFDKQRYWLDPPKRVLKEELLGNKEQLNQKVNLNTAREMDTVKIFSQKIQEIILDATGVQMPDESVTFSEMGLDSLILTQLGSKFRNEFGVQLSFRQLNEELQSICQISAYVDQHISPSQKEAYKATVPTSAPSVSAAEQVHQYQTSSPQVNVSQESYIGNGAQHAMINLIAQQMELLSKQLNQIQQQNHAAPMPVNGASHAPAQVPPTPVAKQEQKDSSPFKLSESESVELKKPFGAIARIQKKDVELSEAQKMFIKSHVDRVVSMTKSSKEYTQKHRAHMSDPRVVSGFKPAIKEMVYSMVVNRSLGSKIWDIDGNEYLDALNGFGSIIFGHRPEFINDRLKEQLDRGYEIGPQHPLSGEVCQLICDMTGHERSALCNTGSEAVMGAMRIARTVTDRSLIIAFNGSYHGIFDEAIVRGIQNKKVFPAASGIMENSVQNMLLLDYGTDESLQIIRERKDEIAAVLVEPVQSRRPEFRPIEFLQKVREITKECGAALIFDEVITGFRMHLKGTQGIFRIKADICTYGKVIGGGLSIGAIAGDKRFMDALDGGYWQYGDDSVPEVGVTYFAGTFVRHPLALASAKAALEYFQKDGGKLQHDLTQKTSELAEKINQYLSSKGLPFDIVHFGSLWKFKPKFEINYTELIFSLMREKRVHIYDGFPCFMTTAHTQTDIHYIADTFISSVEELLAVGFFKESLIMQNV</sequence>
<evidence type="ECO:0000259" key="7">
    <source>
        <dbReference type="PROSITE" id="PS52004"/>
    </source>
</evidence>
<dbReference type="SUPFAM" id="SSF55048">
    <property type="entry name" value="Probable ACP-binding domain of malonyl-CoA ACP transacylase"/>
    <property type="match status" value="1"/>
</dbReference>
<dbReference type="InterPro" id="IPR014031">
    <property type="entry name" value="Ketoacyl_synth_C"/>
</dbReference>
<dbReference type="PROSITE" id="PS00012">
    <property type="entry name" value="PHOSPHOPANTETHEINE"/>
    <property type="match status" value="1"/>
</dbReference>
<dbReference type="InterPro" id="IPR050091">
    <property type="entry name" value="PKS_NRPS_Biosynth_Enz"/>
</dbReference>
<dbReference type="Gene3D" id="3.30.70.3290">
    <property type="match status" value="1"/>
</dbReference>
<dbReference type="RefSeq" id="WP_241349200.1">
    <property type="nucleotide sequence ID" value="NZ_JAKZGP010000048.1"/>
</dbReference>
<dbReference type="PROSITE" id="PS00455">
    <property type="entry name" value="AMP_BINDING"/>
    <property type="match status" value="1"/>
</dbReference>
<dbReference type="Pfam" id="PF02801">
    <property type="entry name" value="Ketoacyl-synt_C"/>
    <property type="match status" value="1"/>
</dbReference>
<dbReference type="Gene3D" id="3.30.70.250">
    <property type="entry name" value="Malonyl-CoA ACP transacylase, ACP-binding"/>
    <property type="match status" value="1"/>
</dbReference>
<dbReference type="InterPro" id="IPR020845">
    <property type="entry name" value="AMP-binding_CS"/>
</dbReference>
<dbReference type="PROSITE" id="PS50075">
    <property type="entry name" value="CARRIER"/>
    <property type="match status" value="2"/>
</dbReference>
<dbReference type="InterPro" id="IPR005814">
    <property type="entry name" value="Aminotrans_3"/>
</dbReference>
<dbReference type="CDD" id="cd00833">
    <property type="entry name" value="PKS"/>
    <property type="match status" value="1"/>
</dbReference>
<dbReference type="InterPro" id="IPR016036">
    <property type="entry name" value="Malonyl_transacylase_ACP-bd"/>
</dbReference>
<feature type="domain" description="Carrier" evidence="6">
    <location>
        <begin position="1516"/>
        <end position="1592"/>
    </location>
</feature>
<dbReference type="PROSITE" id="PS00606">
    <property type="entry name" value="KS3_1"/>
    <property type="match status" value="1"/>
</dbReference>
<dbReference type="InterPro" id="IPR015421">
    <property type="entry name" value="PyrdxlP-dep_Trfase_major"/>
</dbReference>
<dbReference type="InterPro" id="IPR032821">
    <property type="entry name" value="PKS_assoc"/>
</dbReference>
<dbReference type="PANTHER" id="PTHR43775:SF51">
    <property type="entry name" value="INACTIVE PHENOLPHTHIOCEROL SYNTHESIS POLYKETIDE SYNTHASE TYPE I PKS1-RELATED"/>
    <property type="match status" value="1"/>
</dbReference>
<dbReference type="InterPro" id="IPR016035">
    <property type="entry name" value="Acyl_Trfase/lysoPLipase"/>
</dbReference>
<accession>A0ABS9V369</accession>
<evidence type="ECO:0000259" key="6">
    <source>
        <dbReference type="PROSITE" id="PS50075"/>
    </source>
</evidence>
<dbReference type="SMART" id="SM00823">
    <property type="entry name" value="PKS_PP"/>
    <property type="match status" value="2"/>
</dbReference>
<keyword evidence="1" id="KW-0596">Phosphopantetheine</keyword>
<dbReference type="Gene3D" id="3.30.300.30">
    <property type="match status" value="1"/>
</dbReference>
<dbReference type="SUPFAM" id="SSF53901">
    <property type="entry name" value="Thiolase-like"/>
    <property type="match status" value="1"/>
</dbReference>
<feature type="region of interest" description="Disordered" evidence="5">
    <location>
        <begin position="1664"/>
        <end position="1704"/>
    </location>
</feature>
<dbReference type="Gene3D" id="1.10.1200.10">
    <property type="entry name" value="ACP-like"/>
    <property type="match status" value="2"/>
</dbReference>
<comment type="caution">
    <text evidence="8">The sequence shown here is derived from an EMBL/GenBank/DDBJ whole genome shotgun (WGS) entry which is preliminary data.</text>
</comment>
<dbReference type="InterPro" id="IPR015424">
    <property type="entry name" value="PyrdxlP-dep_Trfase"/>
</dbReference>
<dbReference type="Gene3D" id="3.40.640.10">
    <property type="entry name" value="Type I PLP-dependent aspartate aminotransferase-like (Major domain)"/>
    <property type="match status" value="1"/>
</dbReference>
<evidence type="ECO:0000313" key="8">
    <source>
        <dbReference type="EMBL" id="MCH7410841.1"/>
    </source>
</evidence>
<dbReference type="EMBL" id="JAKZGP010000048">
    <property type="protein sequence ID" value="MCH7410841.1"/>
    <property type="molecule type" value="Genomic_DNA"/>
</dbReference>
<dbReference type="InterPro" id="IPR018201">
    <property type="entry name" value="Ketoacyl_synth_AS"/>
</dbReference>
<dbReference type="Gene3D" id="3.40.50.12780">
    <property type="entry name" value="N-terminal domain of ligase-like"/>
    <property type="match status" value="1"/>
</dbReference>
<dbReference type="Pfam" id="PF00550">
    <property type="entry name" value="PP-binding"/>
    <property type="match status" value="2"/>
</dbReference>
<dbReference type="Pfam" id="PF13193">
    <property type="entry name" value="AMP-binding_C"/>
    <property type="match status" value="1"/>
</dbReference>
<dbReference type="InterPro" id="IPR015422">
    <property type="entry name" value="PyrdxlP-dep_Trfase_small"/>
</dbReference>
<dbReference type="Pfam" id="PF00698">
    <property type="entry name" value="Acyl_transf_1"/>
    <property type="match status" value="1"/>
</dbReference>
<dbReference type="NCBIfam" id="TIGR01733">
    <property type="entry name" value="AA-adenyl-dom"/>
    <property type="match status" value="1"/>
</dbReference>
<dbReference type="SUPFAM" id="SSF56801">
    <property type="entry name" value="Acetyl-CoA synthetase-like"/>
    <property type="match status" value="1"/>
</dbReference>
<evidence type="ECO:0000256" key="3">
    <source>
        <dbReference type="ARBA" id="ARBA00022679"/>
    </source>
</evidence>
<keyword evidence="3" id="KW-0808">Transferase</keyword>
<dbReference type="Proteomes" id="UP001165489">
    <property type="component" value="Unassembled WGS sequence"/>
</dbReference>
<dbReference type="InterPro" id="IPR042099">
    <property type="entry name" value="ANL_N_sf"/>
</dbReference>
<dbReference type="Pfam" id="PF00501">
    <property type="entry name" value="AMP-binding"/>
    <property type="match status" value="1"/>
</dbReference>
<dbReference type="InterPro" id="IPR036736">
    <property type="entry name" value="ACP-like_sf"/>
</dbReference>
<keyword evidence="2" id="KW-0597">Phosphoprotein</keyword>
<dbReference type="Gene3D" id="3.40.366.10">
    <property type="entry name" value="Malonyl-Coenzyme A Acyl Carrier Protein, domain 2"/>
    <property type="match status" value="1"/>
</dbReference>
<proteinExistence type="predicted"/>
<evidence type="ECO:0000313" key="9">
    <source>
        <dbReference type="Proteomes" id="UP001165489"/>
    </source>
</evidence>
<evidence type="ECO:0000256" key="1">
    <source>
        <dbReference type="ARBA" id="ARBA00022450"/>
    </source>
</evidence>
<dbReference type="Pfam" id="PF00202">
    <property type="entry name" value="Aminotran_3"/>
    <property type="match status" value="1"/>
</dbReference>
<dbReference type="InterPro" id="IPR009081">
    <property type="entry name" value="PP-bd_ACP"/>
</dbReference>
<dbReference type="SUPFAM" id="SSF53383">
    <property type="entry name" value="PLP-dependent transferases"/>
    <property type="match status" value="1"/>
</dbReference>
<feature type="domain" description="Ketosynthase family 3 (KS3)" evidence="7">
    <location>
        <begin position="609"/>
        <end position="1033"/>
    </location>
</feature>
<dbReference type="PANTHER" id="PTHR43775">
    <property type="entry name" value="FATTY ACID SYNTHASE"/>
    <property type="match status" value="1"/>
</dbReference>
<dbReference type="SUPFAM" id="SSF47336">
    <property type="entry name" value="ACP-like"/>
    <property type="match status" value="2"/>
</dbReference>